<organism evidence="1">
    <name type="scientific">freshwater metagenome</name>
    <dbReference type="NCBI Taxonomy" id="449393"/>
    <lineage>
        <taxon>unclassified sequences</taxon>
        <taxon>metagenomes</taxon>
        <taxon>ecological metagenomes</taxon>
    </lineage>
</organism>
<accession>A0A6J7SQL8</accession>
<protein>
    <submittedName>
        <fullName evidence="1">Unannotated protein</fullName>
    </submittedName>
</protein>
<reference evidence="1" key="1">
    <citation type="submission" date="2020-05" db="EMBL/GenBank/DDBJ databases">
        <authorList>
            <person name="Chiriac C."/>
            <person name="Salcher M."/>
            <person name="Ghai R."/>
            <person name="Kavagutti S V."/>
        </authorList>
    </citation>
    <scope>NUCLEOTIDE SEQUENCE</scope>
</reference>
<evidence type="ECO:0000313" key="1">
    <source>
        <dbReference type="EMBL" id="CAB5043311.1"/>
    </source>
</evidence>
<gene>
    <name evidence="1" type="ORF">UFOPK4237_01751</name>
</gene>
<sequence length="208" mass="21821">MPKARAKIKAINQNSGIAAIKIESNNAVPAARRTDAVLVANRTQDRTANGNAIAAMTVPKRPAVIAPVTDGSTAYMTAAHTRTGLLTITPRKVKYAAHPANASPSNITICTTSALLPRKAAEAANSVNKYGGAGVLDPGPTSCQPWVYISQRSVAPSGVGNSTPPCNTPSPHQRACVAMMANTMSDNTMITLGRHRIRLSKPELETSR</sequence>
<dbReference type="EMBL" id="CAFBPZ010000191">
    <property type="protein sequence ID" value="CAB5043311.1"/>
    <property type="molecule type" value="Genomic_DNA"/>
</dbReference>
<proteinExistence type="predicted"/>
<name>A0A6J7SQL8_9ZZZZ</name>
<dbReference type="AlphaFoldDB" id="A0A6J7SQL8"/>